<proteinExistence type="predicted"/>
<dbReference type="STRING" id="551459.SAMN05421796_10358"/>
<gene>
    <name evidence="1" type="ORF">B0A70_11980</name>
    <name evidence="2" type="ORF">SAMN05421796_10358</name>
</gene>
<protein>
    <submittedName>
        <fullName evidence="2">Uncharacterized protein</fullName>
    </submittedName>
</protein>
<accession>A0A1N7LST0</accession>
<reference evidence="2" key="3">
    <citation type="submission" date="2017-01" db="EMBL/GenBank/DDBJ databases">
        <authorList>
            <person name="Mah S.A."/>
            <person name="Swanson W.J."/>
            <person name="Moy G.W."/>
            <person name="Vacquier V.D."/>
        </authorList>
    </citation>
    <scope>NUCLEOTIDE SEQUENCE [LARGE SCALE GENOMIC DNA]</scope>
    <source>
        <strain evidence="2">DSM 21068</strain>
    </source>
</reference>
<dbReference type="Proteomes" id="UP000186246">
    <property type="component" value="Unassembled WGS sequence"/>
</dbReference>
<dbReference type="EMBL" id="FTOJ01000003">
    <property type="protein sequence ID" value="SIS76903.1"/>
    <property type="molecule type" value="Genomic_DNA"/>
</dbReference>
<evidence type="ECO:0000313" key="2">
    <source>
        <dbReference type="EMBL" id="SIS76903.1"/>
    </source>
</evidence>
<sequence length="249" mass="29389">MKNLLNTNRIRLRDSKKNKILQDIQFTALFYIRSTNAHLDKDLTEVLNSLKELENLNNRSGLIFKINLLPNTKNQWMTILTEINSSSALLKEQFIYLKKNIAEKNPLNSSVFWFQNQSYVDSITENYKSLEKIGLQILPEEEKLYWRTCICNAQDEIFSLIASLTNICKVELDFIEKYIPDTVDITSQQIINRIPADCTLEEATKYQQNYHTVLDYYNNHYERKKNIWNKLFHFLGRDTHHFPSGDGMH</sequence>
<reference evidence="1 4" key="1">
    <citation type="submission" date="2016-11" db="EMBL/GenBank/DDBJ databases">
        <title>Whole genomes of Flavobacteriaceae.</title>
        <authorList>
            <person name="Stine C."/>
            <person name="Li C."/>
            <person name="Tadesse D."/>
        </authorList>
    </citation>
    <scope>NUCLEOTIDE SEQUENCE [LARGE SCALE GENOMIC DNA]</scope>
    <source>
        <strain evidence="1 4">DSM 21068</strain>
    </source>
</reference>
<reference evidence="3" key="2">
    <citation type="submission" date="2017-01" db="EMBL/GenBank/DDBJ databases">
        <authorList>
            <person name="Varghese N."/>
            <person name="Submissions S."/>
        </authorList>
    </citation>
    <scope>NUCLEOTIDE SEQUENCE [LARGE SCALE GENOMIC DNA]</scope>
    <source>
        <strain evidence="3">DSM 21068</strain>
    </source>
</reference>
<organism evidence="2 3">
    <name type="scientific">Chryseobacterium piscicola</name>
    <dbReference type="NCBI Taxonomy" id="551459"/>
    <lineage>
        <taxon>Bacteria</taxon>
        <taxon>Pseudomonadati</taxon>
        <taxon>Bacteroidota</taxon>
        <taxon>Flavobacteriia</taxon>
        <taxon>Flavobacteriales</taxon>
        <taxon>Weeksellaceae</taxon>
        <taxon>Chryseobacterium group</taxon>
        <taxon>Chryseobacterium</taxon>
    </lineage>
</organism>
<dbReference type="RefSeq" id="WP_076450948.1">
    <property type="nucleotide sequence ID" value="NZ_FTOJ01000003.1"/>
</dbReference>
<dbReference type="AlphaFoldDB" id="A0A1N7LST0"/>
<dbReference type="OrthoDB" id="1375728at2"/>
<keyword evidence="4" id="KW-1185">Reference proteome</keyword>
<evidence type="ECO:0000313" key="1">
    <source>
        <dbReference type="EMBL" id="PQA91808.1"/>
    </source>
</evidence>
<evidence type="ECO:0000313" key="3">
    <source>
        <dbReference type="Proteomes" id="UP000186246"/>
    </source>
</evidence>
<dbReference type="EMBL" id="MUGO01000018">
    <property type="protein sequence ID" value="PQA91808.1"/>
    <property type="molecule type" value="Genomic_DNA"/>
</dbReference>
<dbReference type="Proteomes" id="UP000238314">
    <property type="component" value="Unassembled WGS sequence"/>
</dbReference>
<name>A0A1N7LST0_9FLAO</name>
<evidence type="ECO:0000313" key="4">
    <source>
        <dbReference type="Proteomes" id="UP000238314"/>
    </source>
</evidence>